<evidence type="ECO:0000256" key="9">
    <source>
        <dbReference type="ARBA" id="ARBA00023180"/>
    </source>
</evidence>
<feature type="compositionally biased region" description="Basic and acidic residues" evidence="12">
    <location>
        <begin position="1766"/>
        <end position="1778"/>
    </location>
</feature>
<feature type="compositionally biased region" description="Polar residues" evidence="12">
    <location>
        <begin position="1733"/>
        <end position="1749"/>
    </location>
</feature>
<dbReference type="FunFam" id="3.90.550.10:FF:000004">
    <property type="entry name" value="UDP-glucose glycoprotein glucosyltransferase 1"/>
    <property type="match status" value="1"/>
</dbReference>
<feature type="domain" description="UGGT thioredoxin-like" evidence="16">
    <location>
        <begin position="504"/>
        <end position="768"/>
    </location>
</feature>
<dbReference type="InterPro" id="IPR040497">
    <property type="entry name" value="Glyco_transf_24"/>
</dbReference>
<comment type="similarity">
    <text evidence="4">Belongs to the glycosyltransferase 8 family.</text>
</comment>
<keyword evidence="9" id="KW-0325">Glycoprotein</keyword>
<name>A0AAV2TJH9_CALDB</name>
<dbReference type="InterPro" id="IPR040693">
    <property type="entry name" value="UGGT_TRXL_1"/>
</dbReference>
<dbReference type="Proteomes" id="UP001497525">
    <property type="component" value="Unassembled WGS sequence"/>
</dbReference>
<comment type="function">
    <text evidence="10">Recognizes glycoproteins with minor folding defects. Reglucosylates single N-glycans near the misfolded part of the protein, thus providing quality control for protein folding in the endoplasmic reticulum. Reglucosylated proteins are recognized by calreticulin for recycling to the endoplasmic reticulum and refolding or degradation.</text>
</comment>
<evidence type="ECO:0000256" key="5">
    <source>
        <dbReference type="ARBA" id="ARBA00022676"/>
    </source>
</evidence>
<evidence type="ECO:0000256" key="4">
    <source>
        <dbReference type="ARBA" id="ARBA00006351"/>
    </source>
</evidence>
<evidence type="ECO:0000256" key="10">
    <source>
        <dbReference type="ARBA" id="ARBA00045874"/>
    </source>
</evidence>
<comment type="subcellular location">
    <subcellularLocation>
        <location evidence="2">Endoplasmic reticulum lumen</location>
    </subcellularLocation>
</comment>
<dbReference type="PANTHER" id="PTHR11226:SF0">
    <property type="entry name" value="UDP-GLUCOSE:GLYCOPROTEIN GLUCOSYLTRANSFERASE"/>
    <property type="match status" value="1"/>
</dbReference>
<feature type="domain" description="Glucosyltransferase 24 catalytic" evidence="18">
    <location>
        <begin position="1426"/>
        <end position="1692"/>
    </location>
</feature>
<dbReference type="PANTHER" id="PTHR11226">
    <property type="entry name" value="UDP-GLUCOSE GLYCOPROTEIN:GLUCOSYLTRANSFERASE"/>
    <property type="match status" value="1"/>
</dbReference>
<dbReference type="InterPro" id="IPR040694">
    <property type="entry name" value="UGGT_TRXL_2"/>
</dbReference>
<feature type="domain" description="UGGT thioredoxin-like" evidence="15">
    <location>
        <begin position="328"/>
        <end position="469"/>
    </location>
</feature>
<feature type="signal peptide" evidence="13">
    <location>
        <begin position="1"/>
        <end position="19"/>
    </location>
</feature>
<evidence type="ECO:0000256" key="3">
    <source>
        <dbReference type="ARBA" id="ARBA00004922"/>
    </source>
</evidence>
<evidence type="ECO:0000256" key="8">
    <source>
        <dbReference type="ARBA" id="ARBA00022824"/>
    </source>
</evidence>
<evidence type="ECO:0000259" key="17">
    <source>
        <dbReference type="Pfam" id="PF18403"/>
    </source>
</evidence>
<dbReference type="CDD" id="cd06432">
    <property type="entry name" value="GT8_HUGT1_C_like"/>
    <property type="match status" value="1"/>
</dbReference>
<comment type="catalytic activity">
    <reaction evidence="11">
        <text>N(4)-(alpha-D-Man-(1-&gt;2)-alpha-D-Man-(1-&gt;2)-alpha-D-Man-(1-&gt;3)-[alpha-D-Man-(1-&gt;2)-alpha-D-Man-(1-&gt;3)-[alpha-D-Man-(1-&gt;2)-alpha-D-Man-(1-&gt;6)]-alpha-D-Man-(1-&gt;6)]-beta-D-Man-(1-&gt;4)-beta-D-GlcNAc-(1-&gt;4)-beta-D-GlcNAc)-L-asparaginyl-[protein] (N-glucan mannose isomer 9A1,2,3B1,2,3) + UDP-alpha-D-glucose = N(4)-(alpha-D-Glc-(1-&gt;3)-alpha-D-Man-(1-&gt;2)-alpha-D-Man-(1-&gt;2)-alpha-D-Man-(1-&gt;3)-[alpha-D-Man-(1-&gt;2)-alpha-D-Man-(1-&gt;3)-[alpha-D-Man-(1-&gt;2)-alpha-D-Man-(1-&gt;6)]-alpha-D-Man-(1-&gt;6)]-beta-D-Man-(1-&gt;4)-beta-D-GlcNAc-(1-&gt;4)-beta-D-GlcNAc)-L-asparaginyl-[protein] + UDP + H(+)</text>
        <dbReference type="Rhea" id="RHEA:61304"/>
        <dbReference type="Rhea" id="RHEA-COMP:14356"/>
        <dbReference type="Rhea" id="RHEA-COMP:14357"/>
        <dbReference type="ChEBI" id="CHEBI:15378"/>
        <dbReference type="ChEBI" id="CHEBI:58223"/>
        <dbReference type="ChEBI" id="CHEBI:58885"/>
        <dbReference type="ChEBI" id="CHEBI:59080"/>
        <dbReference type="ChEBI" id="CHEBI:139493"/>
    </reaction>
</comment>
<accession>A0AAV2TJH9</accession>
<dbReference type="Pfam" id="PF18400">
    <property type="entry name" value="Thioredoxin_12"/>
    <property type="match status" value="1"/>
</dbReference>
<dbReference type="EMBL" id="CAXLJL010000267">
    <property type="protein sequence ID" value="CAL5135562.1"/>
    <property type="molecule type" value="Genomic_DNA"/>
</dbReference>
<dbReference type="InterPro" id="IPR009448">
    <property type="entry name" value="UDP-g_GGtrans"/>
</dbReference>
<dbReference type="Pfam" id="PF18402">
    <property type="entry name" value="Thioredoxin_14"/>
    <property type="match status" value="1"/>
</dbReference>
<evidence type="ECO:0000256" key="6">
    <source>
        <dbReference type="ARBA" id="ARBA00022679"/>
    </source>
</evidence>
<gene>
    <name evidence="19" type="ORF">CDAUBV1_LOCUS9695</name>
</gene>
<evidence type="ECO:0000256" key="11">
    <source>
        <dbReference type="ARBA" id="ARBA00048456"/>
    </source>
</evidence>
<evidence type="ECO:0000256" key="1">
    <source>
        <dbReference type="ARBA" id="ARBA00001913"/>
    </source>
</evidence>
<keyword evidence="8" id="KW-0256">Endoplasmic reticulum</keyword>
<dbReference type="Pfam" id="PF18403">
    <property type="entry name" value="Thioredoxin_15"/>
    <property type="match status" value="1"/>
</dbReference>
<evidence type="ECO:0000313" key="20">
    <source>
        <dbReference type="Proteomes" id="UP001497525"/>
    </source>
</evidence>
<dbReference type="InterPro" id="IPR040692">
    <property type="entry name" value="UGGT_TRXL_3"/>
</dbReference>
<dbReference type="InterPro" id="IPR040525">
    <property type="entry name" value="UGGT_TRXL_4"/>
</dbReference>
<evidence type="ECO:0000256" key="2">
    <source>
        <dbReference type="ARBA" id="ARBA00004319"/>
    </source>
</evidence>
<evidence type="ECO:0000256" key="13">
    <source>
        <dbReference type="SAM" id="SignalP"/>
    </source>
</evidence>
<evidence type="ECO:0000259" key="16">
    <source>
        <dbReference type="Pfam" id="PF18402"/>
    </source>
</evidence>
<feature type="domain" description="UGGT thioredoxin-like" evidence="14">
    <location>
        <begin position="34"/>
        <end position="252"/>
    </location>
</feature>
<dbReference type="Pfam" id="PF18401">
    <property type="entry name" value="Thioredoxin_13"/>
    <property type="match status" value="1"/>
</dbReference>
<dbReference type="GO" id="GO:0018279">
    <property type="term" value="P:protein N-linked glycosylation via asparagine"/>
    <property type="evidence" value="ECO:0007669"/>
    <property type="project" value="TreeGrafter"/>
</dbReference>
<dbReference type="Pfam" id="PF06427">
    <property type="entry name" value="UDP-g_GGTase"/>
    <property type="match status" value="1"/>
</dbReference>
<dbReference type="InterPro" id="IPR029044">
    <property type="entry name" value="Nucleotide-diphossugar_trans"/>
</dbReference>
<dbReference type="Gene3D" id="3.90.550.10">
    <property type="entry name" value="Spore Coat Polysaccharide Biosynthesis Protein SpsA, Chain A"/>
    <property type="match status" value="1"/>
</dbReference>
<evidence type="ECO:0000259" key="15">
    <source>
        <dbReference type="Pfam" id="PF18401"/>
    </source>
</evidence>
<evidence type="ECO:0000313" key="19">
    <source>
        <dbReference type="EMBL" id="CAL5135562.1"/>
    </source>
</evidence>
<proteinExistence type="inferred from homology"/>
<keyword evidence="5" id="KW-0328">Glycosyltransferase</keyword>
<dbReference type="GO" id="GO:0051082">
    <property type="term" value="F:unfolded protein binding"/>
    <property type="evidence" value="ECO:0007669"/>
    <property type="project" value="TreeGrafter"/>
</dbReference>
<evidence type="ECO:0000259" key="14">
    <source>
        <dbReference type="Pfam" id="PF18400"/>
    </source>
</evidence>
<comment type="cofactor">
    <cofactor evidence="1">
        <name>Ca(2+)</name>
        <dbReference type="ChEBI" id="CHEBI:29108"/>
    </cofactor>
</comment>
<comment type="caution">
    <text evidence="19">The sequence shown here is derived from an EMBL/GenBank/DDBJ whole genome shotgun (WGS) entry which is preliminary data.</text>
</comment>
<sequence>MAHFGRLLLLFSTVLLINAKNNRVFVTLESYWPQTPIISEISEYIAEESIESFWRFAEMLEPLVQSEQWQAKPKKSYVDDLGLNSTGYIQLEQISLSALGVSASTSMHRELLRLFTSSRSYSPSVEMNHQAAITAASQLFNCSHAEAPGKLSQCAKGSCWAHIGTHAVCNVKEVAAFVKKIMDGSKQLDSLPRDKYYQPPNGTFSTHRPSVILYGDLSQPDWYEWHKEIKALANDGLCTYIFRHYFKERPSQKNQLNGYGVELALKSTEYKAMDDTKLEGNSTESTAQQNDSSLRPVVQGFNFSRLYQLYPDLENELSRFHKHLVDTDDEIRPLKIWEFRDLGFQASQAIVDAFHNANADKNSTEGAGVINPGLEALRDISQNLPSRASRLVTLKVKPSLREEVSNNQYVLSNVGVQQGQSVLLLNGMLLSPNVDVFALLELLRQESKKINKLHNIGVPENKIPDLLARAGSPGLSSSNANEASNTLPGSRYSLSGRFALDITTSPITYVNNLERDLAYRQWPDSLSALFTPDFSGGIRRLRRNLYNVVLMVDPAAPESHHMIRLAESFLLHKTAIRIGFLWSFQSNSITLSLVLARIFAYASSAVTSFDDSPFPVSIPELGSPGPMAGLSFLTDLYAHAKNARKEIDLKFVRVKFEKAFPNAYSEDIFDVQAGESEYDSQWQNHESFIQRSGLGTVGRTPLLIFNGVILDENGMHRMGGFEDTVANLCMEELVNVQNAVYLGQMSDTDSIFNLYQRRGVLVPRFNARLLSLKQNSYVSGQAHIVNNYIDVGSDVPSWPLDKTRATYSELLTFFTDHMRYFQKGDLEAATRPITFWIVVGDLDEIFTHPSNSLDHDQLRRDLTLAWSSLTYLRSAQCSKDTRMGIIFNPAQSPKPSSSSSWLTRILHLLGHPVKIPAPANSMRHNDDAKRIKYAEQMPARNYGIRLLKEALEALNSTSPLKSLDDFVASGIKTQTFKDALKETDRTEFMRLHSEFSQRVLGLKPGERAVVVNGRVFGPLAPTEDFNTDDFRLAEKLALDSGVKEINGAIDLLFDDVDISPEAVSEIMWQAFSILSSSVEPPSSSVTDVDAVEGILSKNRVRLGELSTLHSGFEVPSHSKHSMFELLAIVNPASRAAQRLSQILVVLHQALSCTIKILFNPVPNLPELPVKNYYRFVWEPSLFPLAPNDSSLIAPDTEYVLPTASFEHLPGESLLTLGMDAPHGWMVAATGAIHDLDNLRLADISSVVEAVFGLEYILLEGHCFEEGSMKPPRGLQLTLGPTPDLEKYDTIVMANLGYFQLKAGPGSWYLSIRAGRSRDLYAIVGHGQSDASLNTTEIVTTINSFRSNIVTVRVSKRPDRAGENLLDEKGITQSQSPTLSWLYKNSELWSTISQYADSLCLSWVADLAKLLMSRLHSQTCADREETINVFSLASGHLYERLLRIMMVTVIRHTKSPVKFWFLKNYLSPTFKNFIPHMAAEYGFQYELVEYQWPRWLHAQTEKQRIIWGYKILFLDVLFPLNVTKIIYVDADQIVRADLQELVDLDLQGAPYGYTPFCDSRKEMDGFRFWKHGYWANHLAGRPYHISALYVVDLTRFRQLAAGDRLRGQYHGLSQDPNSLSNLDQDLPNNMIHQVPIKSLPQEWLWCETWCSDESLERAKTIDLCNNPLTKEPKLSAAMRIAPEWVKIDHELKELWQRINPPSGLRPDSPVTRVVATQKAPEIPKPSDDVDDTCSADSGTCGTTQETTSSAFEPFGKSFQIPTYGPPTHKEQPPIERTEL</sequence>
<dbReference type="GO" id="GO:0036503">
    <property type="term" value="P:ERAD pathway"/>
    <property type="evidence" value="ECO:0007669"/>
    <property type="project" value="TreeGrafter"/>
</dbReference>
<keyword evidence="6" id="KW-0808">Transferase</keyword>
<dbReference type="GO" id="GO:0005788">
    <property type="term" value="C:endoplasmic reticulum lumen"/>
    <property type="evidence" value="ECO:0007669"/>
    <property type="project" value="UniProtKB-SubCell"/>
</dbReference>
<dbReference type="SUPFAM" id="SSF53448">
    <property type="entry name" value="Nucleotide-diphospho-sugar transferases"/>
    <property type="match status" value="1"/>
</dbReference>
<evidence type="ECO:0000256" key="7">
    <source>
        <dbReference type="ARBA" id="ARBA00022729"/>
    </source>
</evidence>
<evidence type="ECO:0008006" key="21">
    <source>
        <dbReference type="Google" id="ProtNLM"/>
    </source>
</evidence>
<comment type="pathway">
    <text evidence="3">Protein modification; protein glycosylation.</text>
</comment>
<feature type="domain" description="UDP-glucose:glycoprotein glucosyltransferase thioredoxin-like" evidence="17">
    <location>
        <begin position="872"/>
        <end position="1052"/>
    </location>
</feature>
<dbReference type="Pfam" id="PF18404">
    <property type="entry name" value="Glyco_transf_24"/>
    <property type="match status" value="1"/>
</dbReference>
<protein>
    <recommendedName>
        <fullName evidence="21">UDP-glucose:glycoprotein glucosyltransferase</fullName>
    </recommendedName>
</protein>
<feature type="chain" id="PRO_5043315411" description="UDP-glucose:glycoprotein glucosyltransferase" evidence="13">
    <location>
        <begin position="20"/>
        <end position="1778"/>
    </location>
</feature>
<organism evidence="19 20">
    <name type="scientific">Calicophoron daubneyi</name>
    <name type="common">Rumen fluke</name>
    <name type="synonym">Paramphistomum daubneyi</name>
    <dbReference type="NCBI Taxonomy" id="300641"/>
    <lineage>
        <taxon>Eukaryota</taxon>
        <taxon>Metazoa</taxon>
        <taxon>Spiralia</taxon>
        <taxon>Lophotrochozoa</taxon>
        <taxon>Platyhelminthes</taxon>
        <taxon>Trematoda</taxon>
        <taxon>Digenea</taxon>
        <taxon>Plagiorchiida</taxon>
        <taxon>Pronocephalata</taxon>
        <taxon>Paramphistomoidea</taxon>
        <taxon>Paramphistomidae</taxon>
        <taxon>Calicophoron</taxon>
    </lineage>
</organism>
<keyword evidence="7 13" id="KW-0732">Signal</keyword>
<dbReference type="GO" id="GO:0003980">
    <property type="term" value="F:UDP-glucose:glycoprotein glucosyltransferase activity"/>
    <property type="evidence" value="ECO:0007669"/>
    <property type="project" value="InterPro"/>
</dbReference>
<evidence type="ECO:0000256" key="12">
    <source>
        <dbReference type="SAM" id="MobiDB-lite"/>
    </source>
</evidence>
<feature type="region of interest" description="Disordered" evidence="12">
    <location>
        <begin position="1720"/>
        <end position="1778"/>
    </location>
</feature>
<evidence type="ECO:0000259" key="18">
    <source>
        <dbReference type="Pfam" id="PF18404"/>
    </source>
</evidence>
<reference evidence="19" key="1">
    <citation type="submission" date="2024-06" db="EMBL/GenBank/DDBJ databases">
        <authorList>
            <person name="Liu X."/>
            <person name="Lenzi L."/>
            <person name="Haldenby T S."/>
            <person name="Uol C."/>
        </authorList>
    </citation>
    <scope>NUCLEOTIDE SEQUENCE</scope>
</reference>